<dbReference type="InterPro" id="IPR037069">
    <property type="entry name" value="AcylCoA_DH/ox_N_sf"/>
</dbReference>
<evidence type="ECO:0000256" key="1">
    <source>
        <dbReference type="ARBA" id="ARBA00001974"/>
    </source>
</evidence>
<sequence>MDAAAEFPTAALTELRRQGLLGLLAPRHHGGLGGTLDDMLEVTVALGRVDLSVAMIFAMHSQQVAAIVAHAAQPFGDDLLAQLGDEGLYLASVTTEAGKGGHLLSAESQLGDDGDSVVLDRFAPIVTGGAHADGFLVSVRSPRAQSEHEVSLVYAHRDQLDIVVSGAWNPLGMRASHSVALQLTGRIPAGQVIGAHGGFRRIAVTCFAPLAHLGWAAAWLGAAAGAMSRVVSLLRAPAERGRLNLESELLLARLSRARQRLETVHALTRHTAAAVSGAMDGGADLSRPRYQLLINSLKITASEECYRVIEDLIDVVGLKHGYLKDSPTGLERSLRDLRSAALNFSNDRLHLADGRLALLDPEVGFV</sequence>
<comment type="similarity">
    <text evidence="2">Belongs to the acyl-CoA dehydrogenase family.</text>
</comment>
<evidence type="ECO:0000259" key="6">
    <source>
        <dbReference type="Pfam" id="PF02771"/>
    </source>
</evidence>
<proteinExistence type="inferred from homology"/>
<accession>A0A558AHJ0</accession>
<feature type="domain" description="Acyl-CoA dehydrogenase/oxidase N-terminal" evidence="6">
    <location>
        <begin position="1"/>
        <end position="71"/>
    </location>
</feature>
<dbReference type="SUPFAM" id="SSF56645">
    <property type="entry name" value="Acyl-CoA dehydrogenase NM domain-like"/>
    <property type="match status" value="1"/>
</dbReference>
<dbReference type="InterPro" id="IPR036250">
    <property type="entry name" value="AcylCo_DH-like_C"/>
</dbReference>
<dbReference type="Pfam" id="PF02771">
    <property type="entry name" value="Acyl-CoA_dh_N"/>
    <property type="match status" value="1"/>
</dbReference>
<dbReference type="AlphaFoldDB" id="A0A558AHJ0"/>
<dbReference type="InterPro" id="IPR013786">
    <property type="entry name" value="AcylCoA_DH/ox_N"/>
</dbReference>
<dbReference type="Pfam" id="PF00441">
    <property type="entry name" value="Acyl-CoA_dh_1"/>
    <property type="match status" value="1"/>
</dbReference>
<evidence type="ECO:0000256" key="2">
    <source>
        <dbReference type="ARBA" id="ARBA00009347"/>
    </source>
</evidence>
<dbReference type="GO" id="GO:0050660">
    <property type="term" value="F:flavin adenine dinucleotide binding"/>
    <property type="evidence" value="ECO:0007669"/>
    <property type="project" value="InterPro"/>
</dbReference>
<evidence type="ECO:0000313" key="8">
    <source>
        <dbReference type="Proteomes" id="UP000318578"/>
    </source>
</evidence>
<dbReference type="PIRSF" id="PIRSF016578">
    <property type="entry name" value="HsaA"/>
    <property type="match status" value="1"/>
</dbReference>
<dbReference type="InterPro" id="IPR009075">
    <property type="entry name" value="AcylCo_DH/oxidase_C"/>
</dbReference>
<dbReference type="InterPro" id="IPR009100">
    <property type="entry name" value="AcylCoA_DH/oxidase_NM_dom_sf"/>
</dbReference>
<gene>
    <name evidence="7" type="ORF">FNH06_09060</name>
</gene>
<dbReference type="PANTHER" id="PTHR43884">
    <property type="entry name" value="ACYL-COA DEHYDROGENASE"/>
    <property type="match status" value="1"/>
</dbReference>
<name>A0A558AHJ0_9PSEU</name>
<dbReference type="SUPFAM" id="SSF47203">
    <property type="entry name" value="Acyl-CoA dehydrogenase C-terminal domain-like"/>
    <property type="match status" value="1"/>
</dbReference>
<reference evidence="7 8" key="1">
    <citation type="submission" date="2019-07" db="EMBL/GenBank/DDBJ databases">
        <title>New species of Amycolatopsis and Streptomyces.</title>
        <authorList>
            <person name="Duangmal K."/>
            <person name="Teo W.F.A."/>
            <person name="Lipun K."/>
        </authorList>
    </citation>
    <scope>NUCLEOTIDE SEQUENCE [LARGE SCALE GENOMIC DNA]</scope>
    <source>
        <strain evidence="7 8">JCM 30562</strain>
    </source>
</reference>
<comment type="caution">
    <text evidence="7">The sequence shown here is derived from an EMBL/GenBank/DDBJ whole genome shotgun (WGS) entry which is preliminary data.</text>
</comment>
<feature type="domain" description="Acyl-CoA dehydrogenase/oxidase C-terminal" evidence="5">
    <location>
        <begin position="213"/>
        <end position="340"/>
    </location>
</feature>
<comment type="cofactor">
    <cofactor evidence="1">
        <name>FAD</name>
        <dbReference type="ChEBI" id="CHEBI:57692"/>
    </cofactor>
</comment>
<evidence type="ECO:0000313" key="7">
    <source>
        <dbReference type="EMBL" id="TVT23720.1"/>
    </source>
</evidence>
<dbReference type="Proteomes" id="UP000318578">
    <property type="component" value="Unassembled WGS sequence"/>
</dbReference>
<dbReference type="Gene3D" id="2.40.110.10">
    <property type="entry name" value="Butyryl-CoA Dehydrogenase, subunit A, domain 2"/>
    <property type="match status" value="1"/>
</dbReference>
<evidence type="ECO:0000256" key="4">
    <source>
        <dbReference type="ARBA" id="ARBA00022827"/>
    </source>
</evidence>
<keyword evidence="4" id="KW-0274">FAD</keyword>
<dbReference type="Gene3D" id="1.10.540.10">
    <property type="entry name" value="Acyl-CoA dehydrogenase/oxidase, N-terminal domain"/>
    <property type="match status" value="1"/>
</dbReference>
<dbReference type="Gene3D" id="1.20.140.10">
    <property type="entry name" value="Butyryl-CoA Dehydrogenase, subunit A, domain 3"/>
    <property type="match status" value="1"/>
</dbReference>
<evidence type="ECO:0000259" key="5">
    <source>
        <dbReference type="Pfam" id="PF00441"/>
    </source>
</evidence>
<evidence type="ECO:0000256" key="3">
    <source>
        <dbReference type="ARBA" id="ARBA00022630"/>
    </source>
</evidence>
<organism evidence="7 8">
    <name type="scientific">Amycolatopsis acidiphila</name>
    <dbReference type="NCBI Taxonomy" id="715473"/>
    <lineage>
        <taxon>Bacteria</taxon>
        <taxon>Bacillati</taxon>
        <taxon>Actinomycetota</taxon>
        <taxon>Actinomycetes</taxon>
        <taxon>Pseudonocardiales</taxon>
        <taxon>Pseudonocardiaceae</taxon>
        <taxon>Amycolatopsis</taxon>
    </lineage>
</organism>
<keyword evidence="3" id="KW-0285">Flavoprotein</keyword>
<dbReference type="OrthoDB" id="2986495at2"/>
<dbReference type="GO" id="GO:0003995">
    <property type="term" value="F:acyl-CoA dehydrogenase activity"/>
    <property type="evidence" value="ECO:0007669"/>
    <property type="project" value="TreeGrafter"/>
</dbReference>
<protein>
    <submittedName>
        <fullName evidence="7">Acyl-CoA dehydrogenase</fullName>
    </submittedName>
</protein>
<dbReference type="PANTHER" id="PTHR43884:SF12">
    <property type="entry name" value="ISOVALERYL-COA DEHYDROGENASE, MITOCHONDRIAL-RELATED"/>
    <property type="match status" value="1"/>
</dbReference>
<dbReference type="EMBL" id="VJZA01000010">
    <property type="protein sequence ID" value="TVT23720.1"/>
    <property type="molecule type" value="Genomic_DNA"/>
</dbReference>
<keyword evidence="8" id="KW-1185">Reference proteome</keyword>
<dbReference type="InterPro" id="IPR046373">
    <property type="entry name" value="Acyl-CoA_Oxase/DH_mid-dom_sf"/>
</dbReference>